<feature type="signal peptide" evidence="1">
    <location>
        <begin position="1"/>
        <end position="25"/>
    </location>
</feature>
<reference evidence="2 3" key="1">
    <citation type="submission" date="2021-06" db="EMBL/GenBank/DDBJ databases">
        <authorList>
            <person name="Sun Q."/>
            <person name="Li D."/>
        </authorList>
    </citation>
    <scope>NUCLEOTIDE SEQUENCE [LARGE SCALE GENOMIC DNA]</scope>
    <source>
        <strain evidence="2 3">MSJd-7</strain>
    </source>
</reference>
<dbReference type="Proteomes" id="UP000783588">
    <property type="component" value="Unassembled WGS sequence"/>
</dbReference>
<name>A0ABS6EP22_9FIRM</name>
<feature type="chain" id="PRO_5047448477" evidence="1">
    <location>
        <begin position="26"/>
        <end position="73"/>
    </location>
</feature>
<dbReference type="EMBL" id="JAHLQI010000001">
    <property type="protein sequence ID" value="MBU5489438.1"/>
    <property type="molecule type" value="Genomic_DNA"/>
</dbReference>
<dbReference type="RefSeq" id="WP_216469032.1">
    <property type="nucleotide sequence ID" value="NZ_JAHLQI010000001.1"/>
</dbReference>
<sequence>MKIKKPLLGLLVCASALLSVDKAYAATASVSEDANLRSDPYNTSSIVGTLTTGEQVEIGERRFQRAICQMVGI</sequence>
<evidence type="ECO:0000313" key="3">
    <source>
        <dbReference type="Proteomes" id="UP000783588"/>
    </source>
</evidence>
<organism evidence="2 3">
    <name type="scientific">Butyricicoccus intestinisimiae</name>
    <dbReference type="NCBI Taxonomy" id="2841509"/>
    <lineage>
        <taxon>Bacteria</taxon>
        <taxon>Bacillati</taxon>
        <taxon>Bacillota</taxon>
        <taxon>Clostridia</taxon>
        <taxon>Eubacteriales</taxon>
        <taxon>Butyricicoccaceae</taxon>
        <taxon>Butyricicoccus</taxon>
    </lineage>
</organism>
<protein>
    <submittedName>
        <fullName evidence="2">Uncharacterized protein</fullName>
    </submittedName>
</protein>
<evidence type="ECO:0000256" key="1">
    <source>
        <dbReference type="SAM" id="SignalP"/>
    </source>
</evidence>
<keyword evidence="3" id="KW-1185">Reference proteome</keyword>
<evidence type="ECO:0000313" key="2">
    <source>
        <dbReference type="EMBL" id="MBU5489438.1"/>
    </source>
</evidence>
<accession>A0ABS6EP22</accession>
<keyword evidence="1" id="KW-0732">Signal</keyword>
<gene>
    <name evidence="2" type="ORF">KQI75_02145</name>
</gene>
<comment type="caution">
    <text evidence="2">The sequence shown here is derived from an EMBL/GenBank/DDBJ whole genome shotgun (WGS) entry which is preliminary data.</text>
</comment>
<proteinExistence type="predicted"/>